<dbReference type="Gene3D" id="1.20.1050.10">
    <property type="match status" value="1"/>
</dbReference>
<dbReference type="InterPro" id="IPR004045">
    <property type="entry name" value="Glutathione_S-Trfase_N"/>
</dbReference>
<feature type="domain" description="GST N-terminal" evidence="1">
    <location>
        <begin position="7"/>
        <end position="94"/>
    </location>
</feature>
<keyword evidence="3" id="KW-0808">Transferase</keyword>
<dbReference type="InterPro" id="IPR036249">
    <property type="entry name" value="Thioredoxin-like_sf"/>
</dbReference>
<dbReference type="PANTHER" id="PTHR11571">
    <property type="entry name" value="GLUTATHIONE S-TRANSFERASE"/>
    <property type="match status" value="1"/>
</dbReference>
<evidence type="ECO:0000313" key="4">
    <source>
        <dbReference type="Proteomes" id="UP000573499"/>
    </source>
</evidence>
<accession>A0A7W2F6U9</accession>
<proteinExistence type="predicted"/>
<dbReference type="SUPFAM" id="SSF52833">
    <property type="entry name" value="Thioredoxin-like"/>
    <property type="match status" value="1"/>
</dbReference>
<dbReference type="AlphaFoldDB" id="A0A7W2F6U9"/>
<dbReference type="InterPro" id="IPR036282">
    <property type="entry name" value="Glutathione-S-Trfase_C_sf"/>
</dbReference>
<dbReference type="EMBL" id="JACEZU010000002">
    <property type="protein sequence ID" value="MBA5686202.1"/>
    <property type="molecule type" value="Genomic_DNA"/>
</dbReference>
<dbReference type="Proteomes" id="UP000573499">
    <property type="component" value="Unassembled WGS sequence"/>
</dbReference>
<dbReference type="PROSITE" id="PS50404">
    <property type="entry name" value="GST_NTER"/>
    <property type="match status" value="1"/>
</dbReference>
<dbReference type="SUPFAM" id="SSF47616">
    <property type="entry name" value="GST C-terminal domain-like"/>
    <property type="match status" value="1"/>
</dbReference>
<protein>
    <submittedName>
        <fullName evidence="3">Glutathione S-transferase</fullName>
    </submittedName>
</protein>
<keyword evidence="4" id="KW-1185">Reference proteome</keyword>
<dbReference type="Pfam" id="PF14497">
    <property type="entry name" value="GST_C_3"/>
    <property type="match status" value="1"/>
</dbReference>
<evidence type="ECO:0000259" key="1">
    <source>
        <dbReference type="PROSITE" id="PS50404"/>
    </source>
</evidence>
<dbReference type="GO" id="GO:0004364">
    <property type="term" value="F:glutathione transferase activity"/>
    <property type="evidence" value="ECO:0007669"/>
    <property type="project" value="TreeGrafter"/>
</dbReference>
<evidence type="ECO:0000259" key="2">
    <source>
        <dbReference type="PROSITE" id="PS50405"/>
    </source>
</evidence>
<dbReference type="CDD" id="cd03039">
    <property type="entry name" value="GST_N_Sigma_like"/>
    <property type="match status" value="1"/>
</dbReference>
<name>A0A7W2F6U9_9BURK</name>
<reference evidence="3 4" key="1">
    <citation type="submission" date="2020-07" db="EMBL/GenBank/DDBJ databases">
        <title>Novel species isolated from subtropical streams in China.</title>
        <authorList>
            <person name="Lu H."/>
        </authorList>
    </citation>
    <scope>NUCLEOTIDE SEQUENCE [LARGE SCALE GENOMIC DNA]</scope>
    <source>
        <strain evidence="3 4">LX47W</strain>
    </source>
</reference>
<feature type="domain" description="GST C-terminal" evidence="2">
    <location>
        <begin position="103"/>
        <end position="244"/>
    </location>
</feature>
<evidence type="ECO:0000313" key="3">
    <source>
        <dbReference type="EMBL" id="MBA5686202.1"/>
    </source>
</evidence>
<dbReference type="GO" id="GO:0006749">
    <property type="term" value="P:glutathione metabolic process"/>
    <property type="evidence" value="ECO:0007669"/>
    <property type="project" value="TreeGrafter"/>
</dbReference>
<dbReference type="PANTHER" id="PTHR11571:SF263">
    <property type="entry name" value="GLUTATHIONE S-TRANSFERASE"/>
    <property type="match status" value="1"/>
</dbReference>
<dbReference type="InterPro" id="IPR050213">
    <property type="entry name" value="GST_superfamily"/>
</dbReference>
<comment type="caution">
    <text evidence="3">The sequence shown here is derived from an EMBL/GenBank/DDBJ whole genome shotgun (WGS) entry which is preliminary data.</text>
</comment>
<sequence>MDKQPGVPYQLYYWPGIQGRGEFVRLALEQAGVPYVDVARRRGARGMPAMLASLDGALEPQPSFAPPVLRAGELLIGQTANILLFLGTRHGLAPRAQQGRLWANQLQLTIADIVNEVHDCHHPLSTNLYYEQQKPAARTRAADFTAQRLPKYLDYFEGVLERNRARGNHAVGGRLSYVDLSLFQLVEGLRYAFPNAMARQQDAWPRLLALRDSVAAQPRIAAYLKSARRLSFNEEGIFRHYPELDR</sequence>
<organism evidence="3 4">
    <name type="scientific">Rugamonas apoptosis</name>
    <dbReference type="NCBI Taxonomy" id="2758570"/>
    <lineage>
        <taxon>Bacteria</taxon>
        <taxon>Pseudomonadati</taxon>
        <taxon>Pseudomonadota</taxon>
        <taxon>Betaproteobacteria</taxon>
        <taxon>Burkholderiales</taxon>
        <taxon>Oxalobacteraceae</taxon>
        <taxon>Telluria group</taxon>
        <taxon>Rugamonas</taxon>
    </lineage>
</organism>
<dbReference type="FunFam" id="1.20.1050.10:FF:000051">
    <property type="entry name" value="Glutathione S-transferase"/>
    <property type="match status" value="1"/>
</dbReference>
<dbReference type="CDD" id="cd03192">
    <property type="entry name" value="GST_C_Sigma_like"/>
    <property type="match status" value="1"/>
</dbReference>
<dbReference type="RefSeq" id="WP_182152019.1">
    <property type="nucleotide sequence ID" value="NZ_JACEZU010000002.1"/>
</dbReference>
<dbReference type="PROSITE" id="PS50405">
    <property type="entry name" value="GST_CTER"/>
    <property type="match status" value="1"/>
</dbReference>
<dbReference type="Gene3D" id="3.40.30.10">
    <property type="entry name" value="Glutaredoxin"/>
    <property type="match status" value="1"/>
</dbReference>
<dbReference type="InterPro" id="IPR010987">
    <property type="entry name" value="Glutathione-S-Trfase_C-like"/>
</dbReference>
<gene>
    <name evidence="3" type="ORF">H3H39_03945</name>
</gene>
<dbReference type="InterPro" id="IPR004046">
    <property type="entry name" value="GST_C"/>
</dbReference>